<reference evidence="1" key="1">
    <citation type="submission" date="2021-05" db="EMBL/GenBank/DDBJ databases">
        <authorList>
            <person name="Scholz U."/>
            <person name="Mascher M."/>
            <person name="Fiebig A."/>
        </authorList>
    </citation>
    <scope>NUCLEOTIDE SEQUENCE [LARGE SCALE GENOMIC DNA]</scope>
</reference>
<evidence type="ECO:0000313" key="1">
    <source>
        <dbReference type="EnsemblPlants" id="AVESA.00010b.r2.3CG0496170.1.CDS.1"/>
    </source>
</evidence>
<name>A0ACD5VQB7_AVESA</name>
<proteinExistence type="predicted"/>
<sequence>MMMSKNAKCQPYTRECKSHAYCDMMQVYWLKLAYISVDSLDGPVQLYGYLAARDVLNPRRNYLLNRSRDNPLVVVGDDDWLIQMSGPKRGIEMTAPVLIEFYMRIKTGESEEDDLQLIDGAVIFCDMDPPINMAFTERLVGEGGAVDINLAHLYESVEATIQVHISEACHGGLSLCLTASGSGLLEKARLFDGIVTEAPCDLDKCVFAVMRRTKLIVVLKIGRSDGSDHVHRFHVFNIQKHGDSIVSFRLSFAAIQVKVTWSTLDVPNSALGEDNHYKWDPEDTTKIDYEYDWDDY</sequence>
<reference evidence="1" key="2">
    <citation type="submission" date="2025-09" db="UniProtKB">
        <authorList>
            <consortium name="EnsemblPlants"/>
        </authorList>
    </citation>
    <scope>IDENTIFICATION</scope>
</reference>
<keyword evidence="2" id="KW-1185">Reference proteome</keyword>
<dbReference type="Proteomes" id="UP001732700">
    <property type="component" value="Chromosome 3C"/>
</dbReference>
<protein>
    <submittedName>
        <fullName evidence="1">Uncharacterized protein</fullName>
    </submittedName>
</protein>
<organism evidence="1 2">
    <name type="scientific">Avena sativa</name>
    <name type="common">Oat</name>
    <dbReference type="NCBI Taxonomy" id="4498"/>
    <lineage>
        <taxon>Eukaryota</taxon>
        <taxon>Viridiplantae</taxon>
        <taxon>Streptophyta</taxon>
        <taxon>Embryophyta</taxon>
        <taxon>Tracheophyta</taxon>
        <taxon>Spermatophyta</taxon>
        <taxon>Magnoliopsida</taxon>
        <taxon>Liliopsida</taxon>
        <taxon>Poales</taxon>
        <taxon>Poaceae</taxon>
        <taxon>BOP clade</taxon>
        <taxon>Pooideae</taxon>
        <taxon>Poodae</taxon>
        <taxon>Poeae</taxon>
        <taxon>Poeae Chloroplast Group 1 (Aveneae type)</taxon>
        <taxon>Aveninae</taxon>
        <taxon>Avena</taxon>
    </lineage>
</organism>
<dbReference type="EnsemblPlants" id="AVESA.00010b.r2.3CG0496170.1">
    <property type="protein sequence ID" value="AVESA.00010b.r2.3CG0496170.1.CDS.1"/>
    <property type="gene ID" value="AVESA.00010b.r2.3CG0496170"/>
</dbReference>
<accession>A0ACD5VQB7</accession>
<evidence type="ECO:0000313" key="2">
    <source>
        <dbReference type="Proteomes" id="UP001732700"/>
    </source>
</evidence>